<dbReference type="PROSITE" id="PS50893">
    <property type="entry name" value="ABC_TRANSPORTER_2"/>
    <property type="match status" value="1"/>
</dbReference>
<dbReference type="EMBL" id="CP017147">
    <property type="protein sequence ID" value="AOO84521.1"/>
    <property type="molecule type" value="Genomic_DNA"/>
</dbReference>
<dbReference type="InterPro" id="IPR017871">
    <property type="entry name" value="ABC_transporter-like_CS"/>
</dbReference>
<dbReference type="FunFam" id="3.40.50.300:FF:000016">
    <property type="entry name" value="Oligopeptide ABC transporter ATP-binding component"/>
    <property type="match status" value="1"/>
</dbReference>
<dbReference type="Gene3D" id="3.40.50.300">
    <property type="entry name" value="P-loop containing nucleotide triphosphate hydrolases"/>
    <property type="match status" value="1"/>
</dbReference>
<dbReference type="InterPro" id="IPR003593">
    <property type="entry name" value="AAA+_ATPase"/>
</dbReference>
<dbReference type="Pfam" id="PF00005">
    <property type="entry name" value="ABC_tran"/>
    <property type="match status" value="1"/>
</dbReference>
<sequence length="323" mass="34386">MDAPVLAIDELVIEIDGNRIVDHVSLAVGSGRILAIVGESGCGKSLTALSVLGLLPKAARIKQGAIRLNGRDLAGLGEAALSEVRGNEATIIFQEPVASLNPLMRVGEQVEEALILHRGLPGKVARTEAIAMMTRVGIPDAARRARQYPFELSGGMCQRIMIASALICRPALLIADEPTTALDVTIQAQILDLMRRLREEVGTAIVLITHDMGVVADLADDVCVMYGGRIVESGPVEPIFAAPRHPYTKLLLATIPTLQGQRKAMLRTIEGMVPSAGAWPEGCRFRTRCPLADEACLEPPPLALVEAGHAAACWHSARVEALA</sequence>
<organism evidence="9 10">
    <name type="scientific">Bosea vaviloviae</name>
    <dbReference type="NCBI Taxonomy" id="1526658"/>
    <lineage>
        <taxon>Bacteria</taxon>
        <taxon>Pseudomonadati</taxon>
        <taxon>Pseudomonadota</taxon>
        <taxon>Alphaproteobacteria</taxon>
        <taxon>Hyphomicrobiales</taxon>
        <taxon>Boseaceae</taxon>
        <taxon>Bosea</taxon>
    </lineage>
</organism>
<dbReference type="GO" id="GO:0015833">
    <property type="term" value="P:peptide transport"/>
    <property type="evidence" value="ECO:0007669"/>
    <property type="project" value="InterPro"/>
</dbReference>
<evidence type="ECO:0000313" key="10">
    <source>
        <dbReference type="Proteomes" id="UP000094969"/>
    </source>
</evidence>
<dbReference type="SUPFAM" id="SSF52540">
    <property type="entry name" value="P-loop containing nucleoside triphosphate hydrolases"/>
    <property type="match status" value="1"/>
</dbReference>
<evidence type="ECO:0000256" key="3">
    <source>
        <dbReference type="ARBA" id="ARBA00022448"/>
    </source>
</evidence>
<evidence type="ECO:0000256" key="2">
    <source>
        <dbReference type="ARBA" id="ARBA00005417"/>
    </source>
</evidence>
<dbReference type="KEGG" id="bvv:BHK69_16060"/>
<evidence type="ECO:0000313" key="9">
    <source>
        <dbReference type="EMBL" id="AOO84521.1"/>
    </source>
</evidence>
<name>A0A1D7UAW0_9HYPH</name>
<keyword evidence="7" id="KW-0472">Membrane</keyword>
<dbReference type="Proteomes" id="UP000094969">
    <property type="component" value="Chromosome"/>
</dbReference>
<dbReference type="InterPro" id="IPR050388">
    <property type="entry name" value="ABC_Ni/Peptide_Import"/>
</dbReference>
<protein>
    <submittedName>
        <fullName evidence="9">Peptide ABC transporter ATP-binding protein</fullName>
    </submittedName>
</protein>
<dbReference type="Pfam" id="PF08352">
    <property type="entry name" value="oligo_HPY"/>
    <property type="match status" value="1"/>
</dbReference>
<feature type="domain" description="ABC transporter" evidence="8">
    <location>
        <begin position="6"/>
        <end position="252"/>
    </location>
</feature>
<dbReference type="PANTHER" id="PTHR43297">
    <property type="entry name" value="OLIGOPEPTIDE TRANSPORT ATP-BINDING PROTEIN APPD"/>
    <property type="match status" value="1"/>
</dbReference>
<dbReference type="InterPro" id="IPR013563">
    <property type="entry name" value="Oligopep_ABC_C"/>
</dbReference>
<dbReference type="SMART" id="SM00382">
    <property type="entry name" value="AAA"/>
    <property type="match status" value="1"/>
</dbReference>
<dbReference type="OrthoDB" id="9815712at2"/>
<keyword evidence="10" id="KW-1185">Reference proteome</keyword>
<keyword evidence="4" id="KW-1003">Cell membrane</keyword>
<dbReference type="GO" id="GO:0005886">
    <property type="term" value="C:plasma membrane"/>
    <property type="evidence" value="ECO:0007669"/>
    <property type="project" value="UniProtKB-SubCell"/>
</dbReference>
<dbReference type="CDD" id="cd03257">
    <property type="entry name" value="ABC_NikE_OppD_transporters"/>
    <property type="match status" value="1"/>
</dbReference>
<dbReference type="InterPro" id="IPR003439">
    <property type="entry name" value="ABC_transporter-like_ATP-bd"/>
</dbReference>
<dbReference type="GO" id="GO:0005524">
    <property type="term" value="F:ATP binding"/>
    <property type="evidence" value="ECO:0007669"/>
    <property type="project" value="UniProtKB-KW"/>
</dbReference>
<dbReference type="GO" id="GO:0055085">
    <property type="term" value="P:transmembrane transport"/>
    <property type="evidence" value="ECO:0007669"/>
    <property type="project" value="UniProtKB-ARBA"/>
</dbReference>
<accession>A0A1D7UAW0</accession>
<evidence type="ECO:0000256" key="1">
    <source>
        <dbReference type="ARBA" id="ARBA00004417"/>
    </source>
</evidence>
<dbReference type="InterPro" id="IPR027417">
    <property type="entry name" value="P-loop_NTPase"/>
</dbReference>
<keyword evidence="5" id="KW-0547">Nucleotide-binding</keyword>
<keyword evidence="3" id="KW-0813">Transport</keyword>
<reference evidence="9 10" key="1">
    <citation type="journal article" date="2015" name="Antonie Van Leeuwenhoek">
        <title>Bosea vaviloviae sp. nov., a new species of slow-growing rhizobia isolated from nodules of the relict species Vavilovia formosa (Stev.) Fed.</title>
        <authorList>
            <person name="Safronova V.I."/>
            <person name="Kuznetsova I.G."/>
            <person name="Sazanova A.L."/>
            <person name="Kimeklis A.K."/>
            <person name="Belimov A.A."/>
            <person name="Andronov E.E."/>
            <person name="Pinaev A.G."/>
            <person name="Chizhevskaya E.P."/>
            <person name="Pukhaev A.R."/>
            <person name="Popov K.P."/>
            <person name="Willems A."/>
            <person name="Tikhonovich I.A."/>
        </authorList>
    </citation>
    <scope>NUCLEOTIDE SEQUENCE [LARGE SCALE GENOMIC DNA]</scope>
    <source>
        <strain evidence="9 10">Vaf18</strain>
    </source>
</reference>
<evidence type="ECO:0000256" key="6">
    <source>
        <dbReference type="ARBA" id="ARBA00022840"/>
    </source>
</evidence>
<dbReference type="PANTHER" id="PTHR43297:SF2">
    <property type="entry name" value="DIPEPTIDE TRANSPORT ATP-BINDING PROTEIN DPPD"/>
    <property type="match status" value="1"/>
</dbReference>
<gene>
    <name evidence="9" type="ORF">BHK69_16060</name>
</gene>
<dbReference type="GO" id="GO:0016887">
    <property type="term" value="F:ATP hydrolysis activity"/>
    <property type="evidence" value="ECO:0007669"/>
    <property type="project" value="InterPro"/>
</dbReference>
<dbReference type="NCBIfam" id="TIGR01727">
    <property type="entry name" value="oligo_HPY"/>
    <property type="match status" value="1"/>
</dbReference>
<evidence type="ECO:0000259" key="8">
    <source>
        <dbReference type="PROSITE" id="PS50893"/>
    </source>
</evidence>
<dbReference type="AlphaFoldDB" id="A0A1D7UAW0"/>
<comment type="subcellular location">
    <subcellularLocation>
        <location evidence="1">Cell inner membrane</location>
        <topology evidence="1">Peripheral membrane protein</topology>
    </subcellularLocation>
</comment>
<dbReference type="PROSITE" id="PS00211">
    <property type="entry name" value="ABC_TRANSPORTER_1"/>
    <property type="match status" value="1"/>
</dbReference>
<evidence type="ECO:0000256" key="7">
    <source>
        <dbReference type="ARBA" id="ARBA00023136"/>
    </source>
</evidence>
<proteinExistence type="inferred from homology"/>
<dbReference type="STRING" id="1526658.BHK69_16060"/>
<keyword evidence="6 9" id="KW-0067">ATP-binding</keyword>
<evidence type="ECO:0000256" key="5">
    <source>
        <dbReference type="ARBA" id="ARBA00022741"/>
    </source>
</evidence>
<comment type="similarity">
    <text evidence="2">Belongs to the ABC transporter superfamily.</text>
</comment>
<evidence type="ECO:0000256" key="4">
    <source>
        <dbReference type="ARBA" id="ARBA00022475"/>
    </source>
</evidence>